<dbReference type="Pfam" id="PF04647">
    <property type="entry name" value="AgrB"/>
    <property type="match status" value="1"/>
</dbReference>
<evidence type="ECO:0000256" key="2">
    <source>
        <dbReference type="ARBA" id="ARBA00022654"/>
    </source>
</evidence>
<keyword evidence="1" id="KW-1003">Cell membrane</keyword>
<evidence type="ECO:0000256" key="7">
    <source>
        <dbReference type="ARBA" id="ARBA00023136"/>
    </source>
</evidence>
<keyword evidence="10" id="KW-1185">Reference proteome</keyword>
<evidence type="ECO:0000256" key="6">
    <source>
        <dbReference type="ARBA" id="ARBA00022989"/>
    </source>
</evidence>
<evidence type="ECO:0000256" key="1">
    <source>
        <dbReference type="ARBA" id="ARBA00022475"/>
    </source>
</evidence>
<evidence type="ECO:0000313" key="9">
    <source>
        <dbReference type="EMBL" id="MFB5759028.1"/>
    </source>
</evidence>
<sequence length="173" mass="19907">MTVYCFSDKFSAYIIRKTEGFIKEDVDHGLKIIFNFLFIVILSSVFCVFSGRWFDVVITMVSIILLRLFTGGHHFKSSDVCVVFSSLVLNISPYISDYIHRFEKIELDLITLVLIVLLSPFQQSFNIRDRRKIISILIVTANMVLMSSPIISTALLIQAIDLITLKRKISYDR</sequence>
<evidence type="ECO:0000313" key="10">
    <source>
        <dbReference type="Proteomes" id="UP001580430"/>
    </source>
</evidence>
<name>A0ABV5BVI8_9BACL</name>
<feature type="transmembrane region" description="Helical" evidence="8">
    <location>
        <begin position="32"/>
        <end position="54"/>
    </location>
</feature>
<evidence type="ECO:0000256" key="8">
    <source>
        <dbReference type="SAM" id="Phobius"/>
    </source>
</evidence>
<dbReference type="Proteomes" id="UP001580430">
    <property type="component" value="Unassembled WGS sequence"/>
</dbReference>
<comment type="caution">
    <text evidence="9">The sequence shown here is derived from an EMBL/GenBank/DDBJ whole genome shotgun (WGS) entry which is preliminary data.</text>
</comment>
<dbReference type="InterPro" id="IPR006741">
    <property type="entry name" value="AgrB"/>
</dbReference>
<evidence type="ECO:0000256" key="3">
    <source>
        <dbReference type="ARBA" id="ARBA00022670"/>
    </source>
</evidence>
<accession>A0ABV5BVI8</accession>
<feature type="transmembrane region" description="Helical" evidence="8">
    <location>
        <begin position="133"/>
        <end position="157"/>
    </location>
</feature>
<evidence type="ECO:0000256" key="5">
    <source>
        <dbReference type="ARBA" id="ARBA00022801"/>
    </source>
</evidence>
<reference evidence="9 10" key="1">
    <citation type="submission" date="2024-09" db="EMBL/GenBank/DDBJ databases">
        <title>Paenibacillus zeirhizospherea sp. nov., isolated from surface of the maize (Zea mays) roots in a horticulture field, Hungary.</title>
        <authorList>
            <person name="Marton D."/>
            <person name="Farkas M."/>
            <person name="Bedics A."/>
            <person name="Toth E."/>
            <person name="Tancsics A."/>
            <person name="Boka K."/>
            <person name="Marati G."/>
            <person name="Kriszt B."/>
            <person name="Cserhati M."/>
        </authorList>
    </citation>
    <scope>NUCLEOTIDE SEQUENCE [LARGE SCALE GENOMIC DNA]</scope>
    <source>
        <strain evidence="9 10">JCM 18446</strain>
    </source>
</reference>
<dbReference type="EMBL" id="JBHIRY010000001">
    <property type="protein sequence ID" value="MFB5759028.1"/>
    <property type="molecule type" value="Genomic_DNA"/>
</dbReference>
<keyword evidence="2" id="KW-0673">Quorum sensing</keyword>
<dbReference type="SMART" id="SM00793">
    <property type="entry name" value="AgrB"/>
    <property type="match status" value="1"/>
</dbReference>
<dbReference type="RefSeq" id="WP_375518280.1">
    <property type="nucleotide sequence ID" value="NZ_JBHIRY010000001.1"/>
</dbReference>
<organism evidence="9 10">
    <name type="scientific">Paenibacillus medicaginis</name>
    <dbReference type="NCBI Taxonomy" id="1470560"/>
    <lineage>
        <taxon>Bacteria</taxon>
        <taxon>Bacillati</taxon>
        <taxon>Bacillota</taxon>
        <taxon>Bacilli</taxon>
        <taxon>Bacillales</taxon>
        <taxon>Paenibacillaceae</taxon>
        <taxon>Paenibacillus</taxon>
    </lineage>
</organism>
<keyword evidence="6 8" id="KW-1133">Transmembrane helix</keyword>
<gene>
    <name evidence="9" type="ORF">ACE5LO_01345</name>
</gene>
<proteinExistence type="predicted"/>
<evidence type="ECO:0000256" key="4">
    <source>
        <dbReference type="ARBA" id="ARBA00022692"/>
    </source>
</evidence>
<keyword evidence="7 8" id="KW-0472">Membrane</keyword>
<keyword evidence="4 8" id="KW-0812">Transmembrane</keyword>
<keyword evidence="5" id="KW-0378">Hydrolase</keyword>
<keyword evidence="3" id="KW-0645">Protease</keyword>
<protein>
    <submittedName>
        <fullName evidence="9">Accessory gene regulator B family protein</fullName>
    </submittedName>
</protein>